<dbReference type="Gene3D" id="1.10.286.20">
    <property type="match status" value="1"/>
</dbReference>
<organism evidence="7 8">
    <name type="scientific">Candidatus Magasanikbacteria bacterium GW2011_GWC2_37_14</name>
    <dbReference type="NCBI Taxonomy" id="1619046"/>
    <lineage>
        <taxon>Bacteria</taxon>
        <taxon>Candidatus Magasanikiibacteriota</taxon>
    </lineage>
</organism>
<comment type="similarity">
    <text evidence="1 5">Belongs to the EF-Ts family.</text>
</comment>
<keyword evidence="4 5" id="KW-0648">Protein biosynthesis</keyword>
<dbReference type="NCBIfam" id="TIGR00116">
    <property type="entry name" value="tsf"/>
    <property type="match status" value="2"/>
</dbReference>
<evidence type="ECO:0000256" key="2">
    <source>
        <dbReference type="ARBA" id="ARBA00016956"/>
    </source>
</evidence>
<dbReference type="Gene3D" id="1.10.8.10">
    <property type="entry name" value="DNA helicase RuvA subunit, C-terminal domain"/>
    <property type="match status" value="1"/>
</dbReference>
<keyword evidence="5" id="KW-0963">Cytoplasm</keyword>
<dbReference type="FunFam" id="1.10.286.20:FF:000001">
    <property type="entry name" value="Elongation factor Ts"/>
    <property type="match status" value="1"/>
</dbReference>
<reference evidence="7 8" key="1">
    <citation type="journal article" date="2015" name="Nature">
        <title>rRNA introns, odd ribosomes, and small enigmatic genomes across a large radiation of phyla.</title>
        <authorList>
            <person name="Brown C.T."/>
            <person name="Hug L.A."/>
            <person name="Thomas B.C."/>
            <person name="Sharon I."/>
            <person name="Castelle C.J."/>
            <person name="Singh A."/>
            <person name="Wilkins M.J."/>
            <person name="Williams K.H."/>
            <person name="Banfield J.F."/>
        </authorList>
    </citation>
    <scope>NUCLEOTIDE SEQUENCE [LARGE SCALE GENOMIC DNA]</scope>
</reference>
<dbReference type="PANTHER" id="PTHR11741">
    <property type="entry name" value="ELONGATION FACTOR TS"/>
    <property type="match status" value="1"/>
</dbReference>
<dbReference type="HAMAP" id="MF_00050">
    <property type="entry name" value="EF_Ts"/>
    <property type="match status" value="1"/>
</dbReference>
<feature type="region of interest" description="Involved in Mg(2+) ion dislocation from EF-Tu" evidence="5">
    <location>
        <begin position="88"/>
        <end position="91"/>
    </location>
</feature>
<dbReference type="FunFam" id="1.10.8.10:FF:000001">
    <property type="entry name" value="Elongation factor Ts"/>
    <property type="match status" value="1"/>
</dbReference>
<dbReference type="Proteomes" id="UP000034849">
    <property type="component" value="Unassembled WGS sequence"/>
</dbReference>
<keyword evidence="3 5" id="KW-0251">Elongation factor</keyword>
<dbReference type="GO" id="GO:0003746">
    <property type="term" value="F:translation elongation factor activity"/>
    <property type="evidence" value="ECO:0007669"/>
    <property type="project" value="UniProtKB-UniRule"/>
</dbReference>
<dbReference type="EMBL" id="LBSX01000018">
    <property type="protein sequence ID" value="KKQ26958.1"/>
    <property type="molecule type" value="Genomic_DNA"/>
</dbReference>
<evidence type="ECO:0000313" key="8">
    <source>
        <dbReference type="Proteomes" id="UP000034849"/>
    </source>
</evidence>
<name>A0A0G0G770_9BACT</name>
<evidence type="ECO:0000256" key="5">
    <source>
        <dbReference type="HAMAP-Rule" id="MF_00050"/>
    </source>
</evidence>
<dbReference type="InterPro" id="IPR009060">
    <property type="entry name" value="UBA-like_sf"/>
</dbReference>
<dbReference type="STRING" id="1619046.US42_C0018G0032"/>
<dbReference type="Gene3D" id="3.30.479.20">
    <property type="entry name" value="Elongation factor Ts, dimerisation domain"/>
    <property type="match status" value="1"/>
</dbReference>
<gene>
    <name evidence="5" type="primary">tsf</name>
    <name evidence="7" type="ORF">US42_C0018G0032</name>
</gene>
<accession>A0A0G0G770</accession>
<comment type="function">
    <text evidence="5">Associates with the EF-Tu.GDP complex and induces the exchange of GDP to GTP. It remains bound to the aminoacyl-tRNA.EF-Tu.GTP complex up to the GTP hydrolysis stage on the ribosome.</text>
</comment>
<evidence type="ECO:0000256" key="4">
    <source>
        <dbReference type="ARBA" id="ARBA00022917"/>
    </source>
</evidence>
<dbReference type="InterPro" id="IPR014039">
    <property type="entry name" value="Transl_elong_EFTs/EF1B_dimer"/>
</dbReference>
<evidence type="ECO:0000313" key="7">
    <source>
        <dbReference type="EMBL" id="KKQ26958.1"/>
    </source>
</evidence>
<dbReference type="SUPFAM" id="SSF46934">
    <property type="entry name" value="UBA-like"/>
    <property type="match status" value="1"/>
</dbReference>
<sequence>MIQDDKKNMITASDIAALRAKTGAGMMDCKNAMEECGGNVEQAVDWLRKKGVMKAAKRADKVAAEGLVYAYIHAGGKIGVLVEVNCETDFVGKTDSFKALCNDIAMHIAAVNPKYLTREEVLAEDLEREKAIYREQLQAEGKPAEMIEKILEGKMSKYYSEFCLLEQPFIKDENSTIEKMLQAKTGEIGEKVTIRRFARFELGEGIEKKTKDFAEEVAEQLK</sequence>
<dbReference type="SUPFAM" id="SSF54713">
    <property type="entry name" value="Elongation factor Ts (EF-Ts), dimerisation domain"/>
    <property type="match status" value="1"/>
</dbReference>
<proteinExistence type="inferred from homology"/>
<protein>
    <recommendedName>
        <fullName evidence="2 5">Elongation factor Ts</fullName>
        <shortName evidence="5">EF-Ts</shortName>
    </recommendedName>
</protein>
<dbReference type="PANTHER" id="PTHR11741:SF0">
    <property type="entry name" value="ELONGATION FACTOR TS, MITOCHONDRIAL"/>
    <property type="match status" value="1"/>
</dbReference>
<dbReference type="CDD" id="cd14275">
    <property type="entry name" value="UBA_EF-Ts"/>
    <property type="match status" value="1"/>
</dbReference>
<comment type="caution">
    <text evidence="7">The sequence shown here is derived from an EMBL/GenBank/DDBJ whole genome shotgun (WGS) entry which is preliminary data.</text>
</comment>
<evidence type="ECO:0000256" key="3">
    <source>
        <dbReference type="ARBA" id="ARBA00022768"/>
    </source>
</evidence>
<evidence type="ECO:0000259" key="6">
    <source>
        <dbReference type="Pfam" id="PF00889"/>
    </source>
</evidence>
<feature type="domain" description="Translation elongation factor EFTs/EF1B dimerisation" evidence="6">
    <location>
        <begin position="56"/>
        <end position="204"/>
    </location>
</feature>
<comment type="subcellular location">
    <subcellularLocation>
        <location evidence="5">Cytoplasm</location>
    </subcellularLocation>
</comment>
<dbReference type="InterPro" id="IPR001816">
    <property type="entry name" value="Transl_elong_EFTs/EF1B"/>
</dbReference>
<evidence type="ECO:0000256" key="1">
    <source>
        <dbReference type="ARBA" id="ARBA00005532"/>
    </source>
</evidence>
<dbReference type="Pfam" id="PF00889">
    <property type="entry name" value="EF_TS"/>
    <property type="match status" value="1"/>
</dbReference>
<dbReference type="AlphaFoldDB" id="A0A0G0G770"/>
<dbReference type="PATRIC" id="fig|1619046.3.peg.994"/>
<dbReference type="InterPro" id="IPR036402">
    <property type="entry name" value="EF-Ts_dimer_sf"/>
</dbReference>
<dbReference type="GO" id="GO:0005737">
    <property type="term" value="C:cytoplasm"/>
    <property type="evidence" value="ECO:0007669"/>
    <property type="project" value="UniProtKB-SubCell"/>
</dbReference>